<name>A0ABP0KQZ4_9DINO</name>
<accession>A0ABP0KQZ4</accession>
<dbReference type="PROSITE" id="PS50222">
    <property type="entry name" value="EF_HAND_2"/>
    <property type="match status" value="7"/>
</dbReference>
<dbReference type="InterPro" id="IPR018247">
    <property type="entry name" value="EF_Hand_1_Ca_BS"/>
</dbReference>
<dbReference type="PANTHER" id="PTHR23048">
    <property type="entry name" value="MYOSIN LIGHT CHAIN 1, 3"/>
    <property type="match status" value="1"/>
</dbReference>
<dbReference type="PANTHER" id="PTHR23048:SF0">
    <property type="entry name" value="CALMODULIN LIKE 3"/>
    <property type="match status" value="1"/>
</dbReference>
<comment type="caution">
    <text evidence="1">The sequence shown here is derived from an EMBL/GenBank/DDBJ whole genome shotgun (WGS) entry which is preliminary data.</text>
</comment>
<dbReference type="SUPFAM" id="SSF47473">
    <property type="entry name" value="EF-hand"/>
    <property type="match status" value="4"/>
</dbReference>
<dbReference type="EMBL" id="CAXAMM010012224">
    <property type="protein sequence ID" value="CAK9028344.1"/>
    <property type="molecule type" value="Genomic_DNA"/>
</dbReference>
<dbReference type="PROSITE" id="PS00018">
    <property type="entry name" value="EF_HAND_1"/>
    <property type="match status" value="6"/>
</dbReference>
<organism evidence="1 2">
    <name type="scientific">Durusdinium trenchii</name>
    <dbReference type="NCBI Taxonomy" id="1381693"/>
    <lineage>
        <taxon>Eukaryota</taxon>
        <taxon>Sar</taxon>
        <taxon>Alveolata</taxon>
        <taxon>Dinophyceae</taxon>
        <taxon>Suessiales</taxon>
        <taxon>Symbiodiniaceae</taxon>
        <taxon>Durusdinium</taxon>
    </lineage>
</organism>
<evidence type="ECO:0000313" key="1">
    <source>
        <dbReference type="EMBL" id="CAK9028344.1"/>
    </source>
</evidence>
<dbReference type="Gene3D" id="1.10.238.10">
    <property type="entry name" value="EF-hand"/>
    <property type="match status" value="4"/>
</dbReference>
<dbReference type="Pfam" id="PF13499">
    <property type="entry name" value="EF-hand_7"/>
    <property type="match status" value="3"/>
</dbReference>
<proteinExistence type="predicted"/>
<sequence length="1038" mass="117891">MGQREKLFWAYQVNDDEMKSGARQRLAQSQVPMLPSVQKPGLFHTLPHTGVLTSRNVKLPLLHDSQLSATDALLAAATAASRSTGSLHPWSSNRFQMCKSESEQLLPRRRKACNRLLQRLSLSDFGSAEDLKSTRGTFGAHRVGMSPARRKERSRKDSAEEHAALFEIARTAHQICLKLTEKRPDEKSPRPGKGKASRKSYQKKKSKEKEAEMQKAMEAWSRATLASVPEADAKTKSAAETRMRELEDEMKEESEDEPYTPVTSPLASRQFGEEFAGSGESSPKSGSKKRVTRTTSMRSTVAGRNDESYGLPNLQDRLDQIQNTYFGKGDLMDEATVQRMRTVFNRFRNASGNEIMQDDLPSAVEFLGYVVTSEEALEQVAKQVTSFKEMDFNEFLEFVEKYSRQQFGRYETLFHEFDEDGSGEINVSELRKLLLSIGFVVVRQMIEEALDVVDSDGNGQLNFEEFIYFLTVYQHTEGFTKDEVKRMHDVYKGFVAESVKLKMGSFLRCEDLADALVAVFGLHAEPHAVRIGHKLCNNSNGGKRNTSASDGLAFHEFLIFARSVRLAEQALYKKEFHRFDQDGSGNINASELRNVLQALGYRPMRVVIQEVLQEVDFEQDAELDFEEFFHFMLVFKQRDGFSSKELKDFKDVFRKFDRDQSDNINVHELGDMLRYLGFSVGTDNLYMLLAQVDVNRNGTLDCNEFLRLMRLHRESELKRMYDVFEHRGGFQDDEISCKQVPAALQDYMGGEVKAEVLQKVPPSGDMDFEEFVSLADQARWAKVISERRMAGFSQAEISSLEEMFSHYDKDGSGDIDSFEVQELLNDFGLKLRTRAERQEVLDQLEEARQLAAEAGVQHDARRPKSMITFWELVQLVRLVKTHRAKLKEEESQQLLQAISFSKQEIDDFRAVFLSWAKHGGMGLSSEDTALGTKVSLHETAAKKRETEDLDEEEPGLSASMLQKLLRWLNVPVTMQGKEALEGRLSLVQQTEKNELSFVGFLQVMRWMLDTNFCGINGVAQKAASAAQQQLFAKELQGA</sequence>
<dbReference type="InterPro" id="IPR050230">
    <property type="entry name" value="CALM/Myosin/TropC-like"/>
</dbReference>
<dbReference type="InterPro" id="IPR011992">
    <property type="entry name" value="EF-hand-dom_pair"/>
</dbReference>
<evidence type="ECO:0000313" key="2">
    <source>
        <dbReference type="Proteomes" id="UP001642464"/>
    </source>
</evidence>
<dbReference type="SMART" id="SM00054">
    <property type="entry name" value="EFh"/>
    <property type="match status" value="7"/>
</dbReference>
<dbReference type="Proteomes" id="UP001642464">
    <property type="component" value="Unassembled WGS sequence"/>
</dbReference>
<dbReference type="InterPro" id="IPR002048">
    <property type="entry name" value="EF_hand_dom"/>
</dbReference>
<keyword evidence="2" id="KW-1185">Reference proteome</keyword>
<reference evidence="1 2" key="1">
    <citation type="submission" date="2024-02" db="EMBL/GenBank/DDBJ databases">
        <authorList>
            <person name="Chen Y."/>
            <person name="Shah S."/>
            <person name="Dougan E. K."/>
            <person name="Thang M."/>
            <person name="Chan C."/>
        </authorList>
    </citation>
    <scope>NUCLEOTIDE SEQUENCE [LARGE SCALE GENOMIC DNA]</scope>
</reference>
<gene>
    <name evidence="1" type="ORF">SCF082_LOCUS18319</name>
</gene>
<protein>
    <submittedName>
        <fullName evidence="1">Skeletal muscle</fullName>
    </submittedName>
</protein>
<dbReference type="CDD" id="cd00051">
    <property type="entry name" value="EFh"/>
    <property type="match status" value="1"/>
</dbReference>